<protein>
    <submittedName>
        <fullName evidence="5">Transcriptional regulator, AraC family</fullName>
    </submittedName>
</protein>
<dbReference type="EMBL" id="OBEL01000002">
    <property type="protein sequence ID" value="SNZ19412.1"/>
    <property type="molecule type" value="Genomic_DNA"/>
</dbReference>
<dbReference type="PANTHER" id="PTHR46796">
    <property type="entry name" value="HTH-TYPE TRANSCRIPTIONAL ACTIVATOR RHAS-RELATED"/>
    <property type="match status" value="1"/>
</dbReference>
<dbReference type="SUPFAM" id="SSF46689">
    <property type="entry name" value="Homeodomain-like"/>
    <property type="match status" value="1"/>
</dbReference>
<dbReference type="SMART" id="SM00342">
    <property type="entry name" value="HTH_ARAC"/>
    <property type="match status" value="1"/>
</dbReference>
<organism evidence="5 6">
    <name type="scientific">Cohaesibacter gelatinilyticus</name>
    <dbReference type="NCBI Taxonomy" id="372072"/>
    <lineage>
        <taxon>Bacteria</taxon>
        <taxon>Pseudomonadati</taxon>
        <taxon>Pseudomonadota</taxon>
        <taxon>Alphaproteobacteria</taxon>
        <taxon>Hyphomicrobiales</taxon>
        <taxon>Cohaesibacteraceae</taxon>
    </lineage>
</organism>
<dbReference type="InterPro" id="IPR018060">
    <property type="entry name" value="HTH_AraC"/>
</dbReference>
<dbReference type="Gene3D" id="1.10.10.60">
    <property type="entry name" value="Homeodomain-like"/>
    <property type="match status" value="1"/>
</dbReference>
<dbReference type="InterPro" id="IPR050204">
    <property type="entry name" value="AraC_XylS_family_regulators"/>
</dbReference>
<dbReference type="AlphaFoldDB" id="A0A285PCF3"/>
<dbReference type="InterPro" id="IPR009057">
    <property type="entry name" value="Homeodomain-like_sf"/>
</dbReference>
<evidence type="ECO:0000313" key="6">
    <source>
        <dbReference type="Proteomes" id="UP000219439"/>
    </source>
</evidence>
<reference evidence="5 6" key="1">
    <citation type="submission" date="2017-09" db="EMBL/GenBank/DDBJ databases">
        <authorList>
            <person name="Ehlers B."/>
            <person name="Leendertz F.H."/>
        </authorList>
    </citation>
    <scope>NUCLEOTIDE SEQUENCE [LARGE SCALE GENOMIC DNA]</scope>
    <source>
        <strain evidence="5 6">DSM 18289</strain>
    </source>
</reference>
<dbReference type="PROSITE" id="PS01124">
    <property type="entry name" value="HTH_ARAC_FAMILY_2"/>
    <property type="match status" value="1"/>
</dbReference>
<dbReference type="InterPro" id="IPR046532">
    <property type="entry name" value="DUF6597"/>
</dbReference>
<dbReference type="GO" id="GO:0003700">
    <property type="term" value="F:DNA-binding transcription factor activity"/>
    <property type="evidence" value="ECO:0007669"/>
    <property type="project" value="InterPro"/>
</dbReference>
<evidence type="ECO:0000256" key="2">
    <source>
        <dbReference type="ARBA" id="ARBA00023125"/>
    </source>
</evidence>
<dbReference type="Pfam" id="PF12833">
    <property type="entry name" value="HTH_18"/>
    <property type="match status" value="1"/>
</dbReference>
<dbReference type="InterPro" id="IPR020449">
    <property type="entry name" value="Tscrpt_reg_AraC-type_HTH"/>
</dbReference>
<dbReference type="Proteomes" id="UP000219439">
    <property type="component" value="Unassembled WGS sequence"/>
</dbReference>
<keyword evidence="2" id="KW-0238">DNA-binding</keyword>
<dbReference type="Pfam" id="PF20240">
    <property type="entry name" value="DUF6597"/>
    <property type="match status" value="1"/>
</dbReference>
<name>A0A285PCF3_9HYPH</name>
<evidence type="ECO:0000256" key="1">
    <source>
        <dbReference type="ARBA" id="ARBA00023015"/>
    </source>
</evidence>
<keyword evidence="1" id="KW-0805">Transcription regulation</keyword>
<accession>A0A285PCF3</accession>
<feature type="domain" description="HTH araC/xylS-type" evidence="4">
    <location>
        <begin position="177"/>
        <end position="274"/>
    </location>
</feature>
<dbReference type="OrthoDB" id="9815799at2"/>
<keyword evidence="6" id="KW-1185">Reference proteome</keyword>
<gene>
    <name evidence="5" type="ORF">SAMN06265368_2497</name>
</gene>
<dbReference type="PRINTS" id="PR00032">
    <property type="entry name" value="HTHARAC"/>
</dbReference>
<keyword evidence="3" id="KW-0804">Transcription</keyword>
<sequence length="282" mass="31612">MEKADKITLVERELPITRGVVVDDPTRKHLSIRQFVPSQPDLVPWLEHVWMVAWDMPDGQQHMQRTVPFPLFNLVVDQCRGSALFGCTRSYFEYPLQGSGWVVGFRFKSAFQGAFHDGPAVELTDGFAPATSFLAPDILQPLEGVNGRLPTREDIAASLRNLCDVAKPVSDVARRVNQMTAFIEAHGDLFRVADLATEFSLTERTLQRQFEAHLGMTPKAVIERFRIHNALANCASGEETFSDLALQLGYFDQSHFINAFKRIVGCSPADYAKRLRETDSVG</sequence>
<dbReference type="GO" id="GO:0043565">
    <property type="term" value="F:sequence-specific DNA binding"/>
    <property type="evidence" value="ECO:0007669"/>
    <property type="project" value="InterPro"/>
</dbReference>
<evidence type="ECO:0000256" key="3">
    <source>
        <dbReference type="ARBA" id="ARBA00023163"/>
    </source>
</evidence>
<evidence type="ECO:0000313" key="5">
    <source>
        <dbReference type="EMBL" id="SNZ19412.1"/>
    </source>
</evidence>
<dbReference type="RefSeq" id="WP_097153766.1">
    <property type="nucleotide sequence ID" value="NZ_OBEL01000002.1"/>
</dbReference>
<evidence type="ECO:0000259" key="4">
    <source>
        <dbReference type="PROSITE" id="PS01124"/>
    </source>
</evidence>
<proteinExistence type="predicted"/>